<dbReference type="EMBL" id="FO203526">
    <property type="protein sequence ID" value="CCO58130.1"/>
    <property type="molecule type" value="Genomic_DNA"/>
</dbReference>
<dbReference type="AlphaFoldDB" id="U4JYT9"/>
<evidence type="ECO:0000313" key="2">
    <source>
        <dbReference type="Proteomes" id="UP000016895"/>
    </source>
</evidence>
<reference evidence="1 2" key="1">
    <citation type="journal article" date="2013" name="ISME J.">
        <title>Comparative genomics of pathogenic lineages of Vibrio nigripulchritudo identifies virulence-associated traits.</title>
        <authorList>
            <person name="Goudenege D."/>
            <person name="Labreuche Y."/>
            <person name="Krin E."/>
            <person name="Ansquer D."/>
            <person name="Mangenot S."/>
            <person name="Calteau A."/>
            <person name="Medigue C."/>
            <person name="Mazel D."/>
            <person name="Polz M.F."/>
            <person name="Le Roux F."/>
        </authorList>
    </citation>
    <scope>NUCLEOTIDE SEQUENCE [LARGE SCALE GENOMIC DNA]</scope>
    <source>
        <strain evidence="2">SnF1</strain>
    </source>
</reference>
<evidence type="ECO:0008006" key="3">
    <source>
        <dbReference type="Google" id="ProtNLM"/>
    </source>
</evidence>
<accession>U4JYT9</accession>
<evidence type="ECO:0000313" key="1">
    <source>
        <dbReference type="EMBL" id="CCO58130.1"/>
    </source>
</evidence>
<dbReference type="KEGG" id="vni:VIBNI_A2042"/>
<keyword evidence="2" id="KW-1185">Reference proteome</keyword>
<organism evidence="1 2">
    <name type="scientific">Vibrio nigripulchritudo</name>
    <dbReference type="NCBI Taxonomy" id="28173"/>
    <lineage>
        <taxon>Bacteria</taxon>
        <taxon>Pseudomonadati</taxon>
        <taxon>Pseudomonadota</taxon>
        <taxon>Gammaproteobacteria</taxon>
        <taxon>Vibrionales</taxon>
        <taxon>Vibrionaceae</taxon>
        <taxon>Vibrio</taxon>
    </lineage>
</organism>
<name>U4JYT9_9VIBR</name>
<protein>
    <recommendedName>
        <fullName evidence="3">3-demethylubiquinone-9 3-methyltransferase</fullName>
    </recommendedName>
</protein>
<sequence length="61" mass="6981">MFVEPTISNLRQIFQNKIHNAAVTQSPCSGSATTLSVLTKEELSELENLWVQLILWQKEQH</sequence>
<dbReference type="Proteomes" id="UP000016895">
    <property type="component" value="Chromosome 1"/>
</dbReference>
<gene>
    <name evidence="1" type="ORF">VIBNI_A2042</name>
</gene>
<proteinExistence type="predicted"/>
<dbReference type="PATRIC" id="fig|1260221.3.peg.1941"/>